<gene>
    <name evidence="2" type="ORF">IAA60_05195</name>
</gene>
<proteinExistence type="predicted"/>
<reference evidence="2" key="2">
    <citation type="journal article" date="2021" name="PeerJ">
        <title>Extensive microbial diversity within the chicken gut microbiome revealed by metagenomics and culture.</title>
        <authorList>
            <person name="Gilroy R."/>
            <person name="Ravi A."/>
            <person name="Getino M."/>
            <person name="Pursley I."/>
            <person name="Horton D.L."/>
            <person name="Alikhan N.F."/>
            <person name="Baker D."/>
            <person name="Gharbi K."/>
            <person name="Hall N."/>
            <person name="Watson M."/>
            <person name="Adriaenssens E.M."/>
            <person name="Foster-Nyarko E."/>
            <person name="Jarju S."/>
            <person name="Secka A."/>
            <person name="Antonio M."/>
            <person name="Oren A."/>
            <person name="Chaudhuri R.R."/>
            <person name="La Ragione R."/>
            <person name="Hildebrand F."/>
            <person name="Pallen M.J."/>
        </authorList>
    </citation>
    <scope>NUCLEOTIDE SEQUENCE</scope>
    <source>
        <strain evidence="2">CHK181-108</strain>
    </source>
</reference>
<dbReference type="GO" id="GO:0030436">
    <property type="term" value="P:asexual sporulation"/>
    <property type="evidence" value="ECO:0007669"/>
    <property type="project" value="InterPro"/>
</dbReference>
<protein>
    <submittedName>
        <fullName evidence="2">Sigma-E processing peptidase SpoIIGA</fullName>
    </submittedName>
</protein>
<evidence type="ECO:0000313" key="3">
    <source>
        <dbReference type="Proteomes" id="UP000824165"/>
    </source>
</evidence>
<organism evidence="2 3">
    <name type="scientific">Candidatus Ornithomonoglobus intestinigallinarum</name>
    <dbReference type="NCBI Taxonomy" id="2840894"/>
    <lineage>
        <taxon>Bacteria</taxon>
        <taxon>Bacillati</taxon>
        <taxon>Bacillota</taxon>
        <taxon>Clostridia</taxon>
        <taxon>Candidatus Ornithomonoglobus</taxon>
    </lineage>
</organism>
<reference evidence="2" key="1">
    <citation type="submission" date="2020-10" db="EMBL/GenBank/DDBJ databases">
        <authorList>
            <person name="Gilroy R."/>
        </authorList>
    </citation>
    <scope>NUCLEOTIDE SEQUENCE</scope>
    <source>
        <strain evidence="2">CHK181-108</strain>
    </source>
</reference>
<keyword evidence="1" id="KW-0812">Transmembrane</keyword>
<name>A0A9D1H2D8_9FIRM</name>
<comment type="caution">
    <text evidence="2">The sequence shown here is derived from an EMBL/GenBank/DDBJ whole genome shotgun (WGS) entry which is preliminary data.</text>
</comment>
<dbReference type="GO" id="GO:0006508">
    <property type="term" value="P:proteolysis"/>
    <property type="evidence" value="ECO:0007669"/>
    <property type="project" value="InterPro"/>
</dbReference>
<sequence>MEIYAENLILINFSSLFVCLTAPCRAYAVSIKRQTAAAALGAAFALIAFACGGTAQIAAEAAGFAAVSAAAFGKRAGAWIMFFVTLLLVYALAAMLVSWFGSGAGAFMSGGVIYFNVQPKLFIPLFGVSLALAAVLQKRSRQNKALRRHRLRISKNGKCADFTALYDSGNLLKEPRSGRSVILVSRSAAKPLEPDKLITDEPPLVIPYRSLGHSGVLLGFCADKIILDNKKEIYGAVIAFSDRGFAEGCDALIGGI</sequence>
<dbReference type="EMBL" id="DVLU01000050">
    <property type="protein sequence ID" value="HIT85285.1"/>
    <property type="molecule type" value="Genomic_DNA"/>
</dbReference>
<feature type="transmembrane region" description="Helical" evidence="1">
    <location>
        <begin position="121"/>
        <end position="137"/>
    </location>
</feature>
<dbReference type="GO" id="GO:0004190">
    <property type="term" value="F:aspartic-type endopeptidase activity"/>
    <property type="evidence" value="ECO:0007669"/>
    <property type="project" value="InterPro"/>
</dbReference>
<feature type="transmembrane region" description="Helical" evidence="1">
    <location>
        <begin position="38"/>
        <end position="67"/>
    </location>
</feature>
<accession>A0A9D1H2D8</accession>
<keyword evidence="1" id="KW-0472">Membrane</keyword>
<dbReference type="Pfam" id="PF03419">
    <property type="entry name" value="Peptidase_U4"/>
    <property type="match status" value="1"/>
</dbReference>
<dbReference type="AlphaFoldDB" id="A0A9D1H2D8"/>
<dbReference type="Proteomes" id="UP000824165">
    <property type="component" value="Unassembled WGS sequence"/>
</dbReference>
<evidence type="ECO:0000256" key="1">
    <source>
        <dbReference type="SAM" id="Phobius"/>
    </source>
</evidence>
<evidence type="ECO:0000313" key="2">
    <source>
        <dbReference type="EMBL" id="HIT85285.1"/>
    </source>
</evidence>
<dbReference type="InterPro" id="IPR005081">
    <property type="entry name" value="SpoIIGA"/>
</dbReference>
<feature type="transmembrane region" description="Helical" evidence="1">
    <location>
        <begin position="79"/>
        <end position="101"/>
    </location>
</feature>
<keyword evidence="1" id="KW-1133">Transmembrane helix</keyword>